<keyword evidence="1" id="KW-0472">Membrane</keyword>
<protein>
    <recommendedName>
        <fullName evidence="4">Aspartate carbamoyltransferase catalytic subunit</fullName>
    </recommendedName>
</protein>
<dbReference type="Proteomes" id="UP000244817">
    <property type="component" value="Unassembled WGS sequence"/>
</dbReference>
<dbReference type="EMBL" id="QCYG01000003">
    <property type="protein sequence ID" value="PVA07334.1"/>
    <property type="molecule type" value="Genomic_DNA"/>
</dbReference>
<proteinExistence type="predicted"/>
<organism evidence="2 3">
    <name type="scientific">Thalassorhabdomicrobium marinisediminis</name>
    <dbReference type="NCBI Taxonomy" id="2170577"/>
    <lineage>
        <taxon>Bacteria</taxon>
        <taxon>Pseudomonadati</taxon>
        <taxon>Pseudomonadota</taxon>
        <taxon>Alphaproteobacteria</taxon>
        <taxon>Rhodobacterales</taxon>
        <taxon>Paracoccaceae</taxon>
        <taxon>Thalassorhabdomicrobium</taxon>
    </lineage>
</organism>
<sequence>MTETVTDYEHGRTRVFHLDHTTGAPESATVSDLQAALGVDQMDAAHVQRVVISDLGDMTLSQFLASGYDTNPAKLAARENALNALTGVAFIVRSAAFPERPVTLNTEGDADLVATFDDPAVVDAFTPEIESPSAEGILTPPPVKSPPSDKAMAGRVAMIALLVMALLVLVIVLIA</sequence>
<accession>A0A2T7FYT9</accession>
<comment type="caution">
    <text evidence="2">The sequence shown here is derived from an EMBL/GenBank/DDBJ whole genome shotgun (WGS) entry which is preliminary data.</text>
</comment>
<dbReference type="RefSeq" id="WP_108640162.1">
    <property type="nucleotide sequence ID" value="NZ_QCYG01000003.1"/>
</dbReference>
<gene>
    <name evidence="2" type="ORF">DC363_05675</name>
</gene>
<keyword evidence="3" id="KW-1185">Reference proteome</keyword>
<keyword evidence="1" id="KW-1133">Transmembrane helix</keyword>
<evidence type="ECO:0000256" key="1">
    <source>
        <dbReference type="SAM" id="Phobius"/>
    </source>
</evidence>
<reference evidence="2 3" key="1">
    <citation type="submission" date="2018-04" db="EMBL/GenBank/DDBJ databases">
        <title>Pelagivirga bohaiensis gen. nov., sp. nov., a bacterium isolated from the Bohai Sea.</title>
        <authorList>
            <person name="Ji X."/>
        </authorList>
    </citation>
    <scope>NUCLEOTIDE SEQUENCE [LARGE SCALE GENOMIC DNA]</scope>
    <source>
        <strain evidence="2 3">BH-SD16</strain>
    </source>
</reference>
<evidence type="ECO:0000313" key="2">
    <source>
        <dbReference type="EMBL" id="PVA07334.1"/>
    </source>
</evidence>
<evidence type="ECO:0008006" key="4">
    <source>
        <dbReference type="Google" id="ProtNLM"/>
    </source>
</evidence>
<dbReference type="AlphaFoldDB" id="A0A2T7FYT9"/>
<evidence type="ECO:0000313" key="3">
    <source>
        <dbReference type="Proteomes" id="UP000244817"/>
    </source>
</evidence>
<name>A0A2T7FYT9_9RHOB</name>
<dbReference type="OrthoDB" id="7875742at2"/>
<feature type="transmembrane region" description="Helical" evidence="1">
    <location>
        <begin position="156"/>
        <end position="174"/>
    </location>
</feature>
<keyword evidence="1" id="KW-0812">Transmembrane</keyword>